<dbReference type="CDD" id="cd03255">
    <property type="entry name" value="ABC_MJ0796_LolCDE_FtsE"/>
    <property type="match status" value="1"/>
</dbReference>
<keyword evidence="2" id="KW-0547">Nucleotide-binding</keyword>
<accession>A0A4Q7ZDN0</accession>
<evidence type="ECO:0000256" key="2">
    <source>
        <dbReference type="ARBA" id="ARBA00022741"/>
    </source>
</evidence>
<dbReference type="GO" id="GO:0005524">
    <property type="term" value="F:ATP binding"/>
    <property type="evidence" value="ECO:0007669"/>
    <property type="project" value="UniProtKB-KW"/>
</dbReference>
<dbReference type="GO" id="GO:0005886">
    <property type="term" value="C:plasma membrane"/>
    <property type="evidence" value="ECO:0007669"/>
    <property type="project" value="TreeGrafter"/>
</dbReference>
<dbReference type="InterPro" id="IPR003439">
    <property type="entry name" value="ABC_transporter-like_ATP-bd"/>
</dbReference>
<evidence type="ECO:0000256" key="1">
    <source>
        <dbReference type="ARBA" id="ARBA00022448"/>
    </source>
</evidence>
<dbReference type="FunFam" id="3.40.50.300:FF:000032">
    <property type="entry name" value="Export ABC transporter ATP-binding protein"/>
    <property type="match status" value="1"/>
</dbReference>
<organism evidence="6 7">
    <name type="scientific">Fluviicoccus keumensis</name>
    <dbReference type="NCBI Taxonomy" id="1435465"/>
    <lineage>
        <taxon>Bacteria</taxon>
        <taxon>Pseudomonadati</taxon>
        <taxon>Pseudomonadota</taxon>
        <taxon>Gammaproteobacteria</taxon>
        <taxon>Moraxellales</taxon>
        <taxon>Moraxellaceae</taxon>
        <taxon>Fluviicoccus</taxon>
    </lineage>
</organism>
<keyword evidence="7" id="KW-1185">Reference proteome</keyword>
<dbReference type="AlphaFoldDB" id="A0A4Q7ZDN0"/>
<dbReference type="GO" id="GO:1902495">
    <property type="term" value="C:transmembrane transporter complex"/>
    <property type="evidence" value="ECO:0007669"/>
    <property type="project" value="UniProtKB-ARBA"/>
</dbReference>
<dbReference type="PANTHER" id="PTHR24220:SF689">
    <property type="entry name" value="LIPOPROTEIN-RELEASING SYSTEM ATP-BINDING PROTEIN LOLD"/>
    <property type="match status" value="1"/>
</dbReference>
<comment type="caution">
    <text evidence="6">The sequence shown here is derived from an EMBL/GenBank/DDBJ whole genome shotgun (WGS) entry which is preliminary data.</text>
</comment>
<gene>
    <name evidence="6" type="ORF">EV700_0979</name>
</gene>
<evidence type="ECO:0000313" key="6">
    <source>
        <dbReference type="EMBL" id="RZU48009.1"/>
    </source>
</evidence>
<dbReference type="PANTHER" id="PTHR24220">
    <property type="entry name" value="IMPORT ATP-BINDING PROTEIN"/>
    <property type="match status" value="1"/>
</dbReference>
<dbReference type="SUPFAM" id="SSF52540">
    <property type="entry name" value="P-loop containing nucleoside triphosphate hydrolases"/>
    <property type="match status" value="1"/>
</dbReference>
<keyword evidence="1" id="KW-0813">Transport</keyword>
<dbReference type="InterPro" id="IPR015854">
    <property type="entry name" value="ABC_transpr_LolD-like"/>
</dbReference>
<sequence length="230" mass="24995">MTPLLQLRDVCHAYGEGENRQPVLHHVSFTLAAGEFTALVGQSGSGKSTLLNQVGLLEHAASGSIRLNGREVTTLDDDARTRLRNEQLGFIFQFHHLLNAFTALENVMVPLKIRGQPEKALRERARSLLDRAGLSGLENRFPNQLSGGQQQRVAIVRALMAGPALVLADEPTGNLDSETTGRIFELLRQINREDGTAFLIVTHDDGLAAACDRRLTLKDGRLTGDSAAAP</sequence>
<name>A0A4Q7ZDN0_9GAMM</name>
<dbReference type="GO" id="GO:0016887">
    <property type="term" value="F:ATP hydrolysis activity"/>
    <property type="evidence" value="ECO:0007669"/>
    <property type="project" value="InterPro"/>
</dbReference>
<evidence type="ECO:0000259" key="5">
    <source>
        <dbReference type="PROSITE" id="PS50893"/>
    </source>
</evidence>
<dbReference type="Pfam" id="PF00005">
    <property type="entry name" value="ABC_tran"/>
    <property type="match status" value="1"/>
</dbReference>
<dbReference type="PROSITE" id="PS00211">
    <property type="entry name" value="ABC_TRANSPORTER_1"/>
    <property type="match status" value="1"/>
</dbReference>
<evidence type="ECO:0000256" key="4">
    <source>
        <dbReference type="ARBA" id="ARBA00038388"/>
    </source>
</evidence>
<protein>
    <submittedName>
        <fullName evidence="6">Lipoprotein-releasing system ATP-binding protein</fullName>
    </submittedName>
</protein>
<evidence type="ECO:0000313" key="7">
    <source>
        <dbReference type="Proteomes" id="UP000292423"/>
    </source>
</evidence>
<dbReference type="RefSeq" id="WP_130411241.1">
    <property type="nucleotide sequence ID" value="NZ_SHKX01000010.1"/>
</dbReference>
<keyword evidence="6" id="KW-0449">Lipoprotein</keyword>
<dbReference type="InterPro" id="IPR027417">
    <property type="entry name" value="P-loop_NTPase"/>
</dbReference>
<dbReference type="SMART" id="SM00382">
    <property type="entry name" value="AAA"/>
    <property type="match status" value="1"/>
</dbReference>
<keyword evidence="3 6" id="KW-0067">ATP-binding</keyword>
<dbReference type="EMBL" id="SHKX01000010">
    <property type="protein sequence ID" value="RZU48009.1"/>
    <property type="molecule type" value="Genomic_DNA"/>
</dbReference>
<comment type="similarity">
    <text evidence="4">Belongs to the ABC transporter superfamily. Macrolide exporter (TC 3.A.1.122) family.</text>
</comment>
<dbReference type="Gene3D" id="3.40.50.300">
    <property type="entry name" value="P-loop containing nucleotide triphosphate hydrolases"/>
    <property type="match status" value="1"/>
</dbReference>
<dbReference type="GO" id="GO:0022857">
    <property type="term" value="F:transmembrane transporter activity"/>
    <property type="evidence" value="ECO:0007669"/>
    <property type="project" value="TreeGrafter"/>
</dbReference>
<evidence type="ECO:0000256" key="3">
    <source>
        <dbReference type="ARBA" id="ARBA00022840"/>
    </source>
</evidence>
<proteinExistence type="inferred from homology"/>
<dbReference type="InterPro" id="IPR017871">
    <property type="entry name" value="ABC_transporter-like_CS"/>
</dbReference>
<dbReference type="InterPro" id="IPR017911">
    <property type="entry name" value="MacB-like_ATP-bd"/>
</dbReference>
<dbReference type="Proteomes" id="UP000292423">
    <property type="component" value="Unassembled WGS sequence"/>
</dbReference>
<feature type="domain" description="ABC transporter" evidence="5">
    <location>
        <begin position="5"/>
        <end position="230"/>
    </location>
</feature>
<dbReference type="OrthoDB" id="9801477at2"/>
<dbReference type="InterPro" id="IPR003593">
    <property type="entry name" value="AAA+_ATPase"/>
</dbReference>
<dbReference type="PROSITE" id="PS50893">
    <property type="entry name" value="ABC_TRANSPORTER_2"/>
    <property type="match status" value="1"/>
</dbReference>
<reference evidence="6 7" key="1">
    <citation type="submission" date="2019-02" db="EMBL/GenBank/DDBJ databases">
        <title>Genomic Encyclopedia of Type Strains, Phase IV (KMG-IV): sequencing the most valuable type-strain genomes for metagenomic binning, comparative biology and taxonomic classification.</title>
        <authorList>
            <person name="Goeker M."/>
        </authorList>
    </citation>
    <scope>NUCLEOTIDE SEQUENCE [LARGE SCALE GENOMIC DNA]</scope>
    <source>
        <strain evidence="6 7">DSM 105135</strain>
    </source>
</reference>